<reference evidence="1" key="1">
    <citation type="submission" date="2020-05" db="EMBL/GenBank/DDBJ databases">
        <title>WGS assembly of Panicum virgatum.</title>
        <authorList>
            <person name="Lovell J.T."/>
            <person name="Jenkins J."/>
            <person name="Shu S."/>
            <person name="Juenger T.E."/>
            <person name="Schmutz J."/>
        </authorList>
    </citation>
    <scope>NUCLEOTIDE SEQUENCE</scope>
    <source>
        <strain evidence="1">AP13</strain>
    </source>
</reference>
<dbReference type="AlphaFoldDB" id="A0A8T0RLI0"/>
<sequence length="83" mass="9199">MNRTISIVDMCSQLPQLQGADWSCLCIDPNRTMVLDNVWHKGKKDLTVKKALIVVGKKKDLEPLCLSLLCRICVSSSLGVLDV</sequence>
<keyword evidence="2" id="KW-1185">Reference proteome</keyword>
<name>A0A8T0RLI0_PANVG</name>
<accession>A0A8T0RLI0</accession>
<evidence type="ECO:0000313" key="2">
    <source>
        <dbReference type="Proteomes" id="UP000823388"/>
    </source>
</evidence>
<dbReference type="EMBL" id="CM029047">
    <property type="protein sequence ID" value="KAG2585449.1"/>
    <property type="molecule type" value="Genomic_DNA"/>
</dbReference>
<protein>
    <submittedName>
        <fullName evidence="1">Uncharacterized protein</fullName>
    </submittedName>
</protein>
<organism evidence="1 2">
    <name type="scientific">Panicum virgatum</name>
    <name type="common">Blackwell switchgrass</name>
    <dbReference type="NCBI Taxonomy" id="38727"/>
    <lineage>
        <taxon>Eukaryota</taxon>
        <taxon>Viridiplantae</taxon>
        <taxon>Streptophyta</taxon>
        <taxon>Embryophyta</taxon>
        <taxon>Tracheophyta</taxon>
        <taxon>Spermatophyta</taxon>
        <taxon>Magnoliopsida</taxon>
        <taxon>Liliopsida</taxon>
        <taxon>Poales</taxon>
        <taxon>Poaceae</taxon>
        <taxon>PACMAD clade</taxon>
        <taxon>Panicoideae</taxon>
        <taxon>Panicodae</taxon>
        <taxon>Paniceae</taxon>
        <taxon>Panicinae</taxon>
        <taxon>Panicum</taxon>
        <taxon>Panicum sect. Hiantes</taxon>
    </lineage>
</organism>
<gene>
    <name evidence="1" type="ORF">PVAP13_6KG390800</name>
</gene>
<comment type="caution">
    <text evidence="1">The sequence shown here is derived from an EMBL/GenBank/DDBJ whole genome shotgun (WGS) entry which is preliminary data.</text>
</comment>
<evidence type="ECO:0000313" key="1">
    <source>
        <dbReference type="EMBL" id="KAG2585449.1"/>
    </source>
</evidence>
<proteinExistence type="predicted"/>
<dbReference type="Proteomes" id="UP000823388">
    <property type="component" value="Chromosome 6K"/>
</dbReference>